<dbReference type="EMBL" id="JANAWD010001155">
    <property type="protein sequence ID" value="KAJ3474091.1"/>
    <property type="molecule type" value="Genomic_DNA"/>
</dbReference>
<protein>
    <submittedName>
        <fullName evidence="1">Uncharacterized protein</fullName>
    </submittedName>
</protein>
<sequence length="228" mass="25372">MAEINSTPYQRAVGSLMYTMLGTRPDLAYAVGVLSQHSASPGTEHWAALQRVYKYLRGLSFLKLTFRGNKTSSLTPLGYVDADWAADINNRRSITGFVYLLADGAICWSSKKQHSTALSSTEVEYMAACNATKEALWLQSFLQELGYAQDPATTILIDNQSAMALAKNPAFHDRSKHIAIRYHFICEKVEDGIIQLEYVPTNDQVADIFTKGLSCEKHVCFIGRMGLF</sequence>
<name>A0AAD5Y7D5_9APHY</name>
<organism evidence="1 2">
    <name type="scientific">Meripilus lineatus</name>
    <dbReference type="NCBI Taxonomy" id="2056292"/>
    <lineage>
        <taxon>Eukaryota</taxon>
        <taxon>Fungi</taxon>
        <taxon>Dikarya</taxon>
        <taxon>Basidiomycota</taxon>
        <taxon>Agaricomycotina</taxon>
        <taxon>Agaricomycetes</taxon>
        <taxon>Polyporales</taxon>
        <taxon>Meripilaceae</taxon>
        <taxon>Meripilus</taxon>
    </lineage>
</organism>
<reference evidence="1" key="1">
    <citation type="submission" date="2022-07" db="EMBL/GenBank/DDBJ databases">
        <title>Genome Sequence of Physisporinus lineatus.</title>
        <authorList>
            <person name="Buettner E."/>
        </authorList>
    </citation>
    <scope>NUCLEOTIDE SEQUENCE</scope>
    <source>
        <strain evidence="1">VT162</strain>
    </source>
</reference>
<dbReference type="InterPro" id="IPR043502">
    <property type="entry name" value="DNA/RNA_pol_sf"/>
</dbReference>
<gene>
    <name evidence="1" type="ORF">NLI96_g12656</name>
</gene>
<dbReference type="Proteomes" id="UP001212997">
    <property type="component" value="Unassembled WGS sequence"/>
</dbReference>
<dbReference type="CDD" id="cd09272">
    <property type="entry name" value="RNase_HI_RT_Ty1"/>
    <property type="match status" value="1"/>
</dbReference>
<keyword evidence="2" id="KW-1185">Reference proteome</keyword>
<dbReference type="PANTHER" id="PTHR11439:SF483">
    <property type="entry name" value="PEPTIDE SYNTHASE GLIP-LIKE, PUTATIVE (AFU_ORTHOLOGUE AFUA_3G12920)-RELATED"/>
    <property type="match status" value="1"/>
</dbReference>
<dbReference type="AlphaFoldDB" id="A0AAD5Y7D5"/>
<dbReference type="PANTHER" id="PTHR11439">
    <property type="entry name" value="GAG-POL-RELATED RETROTRANSPOSON"/>
    <property type="match status" value="1"/>
</dbReference>
<evidence type="ECO:0000313" key="2">
    <source>
        <dbReference type="Proteomes" id="UP001212997"/>
    </source>
</evidence>
<accession>A0AAD5Y7D5</accession>
<evidence type="ECO:0000313" key="1">
    <source>
        <dbReference type="EMBL" id="KAJ3474091.1"/>
    </source>
</evidence>
<comment type="caution">
    <text evidence="1">The sequence shown here is derived from an EMBL/GenBank/DDBJ whole genome shotgun (WGS) entry which is preliminary data.</text>
</comment>
<dbReference type="SUPFAM" id="SSF56672">
    <property type="entry name" value="DNA/RNA polymerases"/>
    <property type="match status" value="1"/>
</dbReference>
<proteinExistence type="predicted"/>